<dbReference type="AlphaFoldDB" id="A0A2P2PD37"/>
<organism evidence="1">
    <name type="scientific">Rhizophora mucronata</name>
    <name type="common">Asiatic mangrove</name>
    <dbReference type="NCBI Taxonomy" id="61149"/>
    <lineage>
        <taxon>Eukaryota</taxon>
        <taxon>Viridiplantae</taxon>
        <taxon>Streptophyta</taxon>
        <taxon>Embryophyta</taxon>
        <taxon>Tracheophyta</taxon>
        <taxon>Spermatophyta</taxon>
        <taxon>Magnoliopsida</taxon>
        <taxon>eudicotyledons</taxon>
        <taxon>Gunneridae</taxon>
        <taxon>Pentapetalae</taxon>
        <taxon>rosids</taxon>
        <taxon>fabids</taxon>
        <taxon>Malpighiales</taxon>
        <taxon>Rhizophoraceae</taxon>
        <taxon>Rhizophora</taxon>
    </lineage>
</organism>
<sequence>MITKCVNSVKKASKKALVPLAVFENNEEGIVGAGCEIINNVWQNTFPNYFLSSIFNSILFQRNPTNSILET</sequence>
<evidence type="ECO:0000313" key="1">
    <source>
        <dbReference type="EMBL" id="MBX52642.1"/>
    </source>
</evidence>
<reference evidence="1" key="1">
    <citation type="submission" date="2018-02" db="EMBL/GenBank/DDBJ databases">
        <title>Rhizophora mucronata_Transcriptome.</title>
        <authorList>
            <person name="Meera S.P."/>
            <person name="Sreeshan A."/>
            <person name="Augustine A."/>
        </authorList>
    </citation>
    <scope>NUCLEOTIDE SEQUENCE</scope>
    <source>
        <tissue evidence="1">Leaf</tissue>
    </source>
</reference>
<name>A0A2P2PD37_RHIMU</name>
<dbReference type="EMBL" id="GGEC01072158">
    <property type="protein sequence ID" value="MBX52642.1"/>
    <property type="molecule type" value="Transcribed_RNA"/>
</dbReference>
<protein>
    <submittedName>
        <fullName evidence="1">Uncharacterized protein</fullName>
    </submittedName>
</protein>
<accession>A0A2P2PD37</accession>
<proteinExistence type="predicted"/>